<reference evidence="2 3" key="1">
    <citation type="submission" date="2024-02" db="EMBL/GenBank/DDBJ databases">
        <authorList>
            <person name="Chen Y."/>
            <person name="Shah S."/>
            <person name="Dougan E. K."/>
            <person name="Thang M."/>
            <person name="Chan C."/>
        </authorList>
    </citation>
    <scope>NUCLEOTIDE SEQUENCE [LARGE SCALE GENOMIC DNA]</scope>
</reference>
<protein>
    <recommendedName>
        <fullName evidence="1">Methyltransferase FkbM domain-containing protein</fullName>
    </recommendedName>
</protein>
<gene>
    <name evidence="2" type="ORF">CCMP2556_LOCUS36553</name>
</gene>
<dbReference type="InterPro" id="IPR053202">
    <property type="entry name" value="EGF_Rcpt_Signaling_Reg"/>
</dbReference>
<evidence type="ECO:0000313" key="3">
    <source>
        <dbReference type="Proteomes" id="UP001642484"/>
    </source>
</evidence>
<dbReference type="Pfam" id="PF05050">
    <property type="entry name" value="Methyltransf_21"/>
    <property type="match status" value="1"/>
</dbReference>
<accession>A0ABP0PDR7</accession>
<keyword evidence="3" id="KW-1185">Reference proteome</keyword>
<dbReference type="Proteomes" id="UP001642484">
    <property type="component" value="Unassembled WGS sequence"/>
</dbReference>
<dbReference type="PANTHER" id="PTHR34009:SF2">
    <property type="entry name" value="PROTEIN STAR"/>
    <property type="match status" value="1"/>
</dbReference>
<dbReference type="EMBL" id="CAXAMN010022984">
    <property type="protein sequence ID" value="CAK9074175.1"/>
    <property type="molecule type" value="Genomic_DNA"/>
</dbReference>
<proteinExistence type="predicted"/>
<sequence length="718" mass="81829">MFDFDDLETTDPTVNSLEDEAAAAAELLNSQAFTERRDACRALAQLKAAAEPYLPRLLEVCESDEDYEVRKAAKTALRTLRVSGISLAEAKKPPKEDSFKRPRLHEKQGPQEELFFSDWQGPKVVFDINGQILEMCLEHQVTPKEITEIWESWRLHYTKRIRFVVTHGDEARSLLRDEPIPLLPEVVKLEVAVGSVLLPLAGVLREFGHLPPKEAAPCRLMVFRCRSWCILVLMKAAARESLQYESVEQLEKHHHPWKYLPWQAQFAQDRRLVELIFRNRRHGFFIELGASDGKTGSNTYALEIGNKWSGLLIDAFEHEDCKKNRPGSTCVEACVAGSEKARVILENGMRSVLVEFLNEHMNFTPSLRNCTTLPKILKKHKAPRRIDWLSLDVEGAELEILRPLLDEPAYLVDVISLETWPGNKEKYAEFMHRRGYRLMERLGLDDVYVREWSSDQAYCKEASVSSSLQTTVRNALLIMGSSRQEGDAWKSLKRARNSSRAVLERVSRLARKKDCKTGELSIRLLNLLFDTTDQFVQDVCSGIGLEGEEILNLVHPMHPLDKCSPFFSLSFSRMSFLALVQSDWPIFDLLDMLATKMYQKTFGPLQECAALGIEVNATVLQYADHIRGQSMICGAFHSAVNCLQRALASSPSDGTFFQLIQQAESRLKGIALQMQVWDHFAVAGQLRKEENPYRLLSQLQRSWLTYRSSNPEARLVTM</sequence>
<dbReference type="PANTHER" id="PTHR34009">
    <property type="entry name" value="PROTEIN STAR"/>
    <property type="match status" value="1"/>
</dbReference>
<evidence type="ECO:0000313" key="2">
    <source>
        <dbReference type="EMBL" id="CAK9074175.1"/>
    </source>
</evidence>
<dbReference type="InterPro" id="IPR006342">
    <property type="entry name" value="FkbM_mtfrase"/>
</dbReference>
<dbReference type="InterPro" id="IPR011989">
    <property type="entry name" value="ARM-like"/>
</dbReference>
<name>A0ABP0PDR7_9DINO</name>
<dbReference type="SUPFAM" id="SSF48371">
    <property type="entry name" value="ARM repeat"/>
    <property type="match status" value="1"/>
</dbReference>
<comment type="caution">
    <text evidence="2">The sequence shown here is derived from an EMBL/GenBank/DDBJ whole genome shotgun (WGS) entry which is preliminary data.</text>
</comment>
<dbReference type="Gene3D" id="1.25.10.10">
    <property type="entry name" value="Leucine-rich Repeat Variant"/>
    <property type="match status" value="1"/>
</dbReference>
<feature type="domain" description="Methyltransferase FkbM" evidence="1">
    <location>
        <begin position="288"/>
        <end position="437"/>
    </location>
</feature>
<dbReference type="Gene3D" id="3.40.50.150">
    <property type="entry name" value="Vaccinia Virus protein VP39"/>
    <property type="match status" value="1"/>
</dbReference>
<dbReference type="InterPro" id="IPR016024">
    <property type="entry name" value="ARM-type_fold"/>
</dbReference>
<dbReference type="InterPro" id="IPR029063">
    <property type="entry name" value="SAM-dependent_MTases_sf"/>
</dbReference>
<evidence type="ECO:0000259" key="1">
    <source>
        <dbReference type="Pfam" id="PF05050"/>
    </source>
</evidence>
<organism evidence="2 3">
    <name type="scientific">Durusdinium trenchii</name>
    <dbReference type="NCBI Taxonomy" id="1381693"/>
    <lineage>
        <taxon>Eukaryota</taxon>
        <taxon>Sar</taxon>
        <taxon>Alveolata</taxon>
        <taxon>Dinophyceae</taxon>
        <taxon>Suessiales</taxon>
        <taxon>Symbiodiniaceae</taxon>
        <taxon>Durusdinium</taxon>
    </lineage>
</organism>
<dbReference type="SUPFAM" id="SSF53335">
    <property type="entry name" value="S-adenosyl-L-methionine-dependent methyltransferases"/>
    <property type="match status" value="1"/>
</dbReference>